<accession>A0AA40A6X1</accession>
<dbReference type="RefSeq" id="XP_060293641.1">
    <property type="nucleotide sequence ID" value="XM_060448059.1"/>
</dbReference>
<dbReference type="AlphaFoldDB" id="A0AA40A6X1"/>
<reference evidence="2" key="1">
    <citation type="submission" date="2023-06" db="EMBL/GenBank/DDBJ databases">
        <title>Genome-scale phylogeny and comparative genomics of the fungal order Sordariales.</title>
        <authorList>
            <consortium name="Lawrence Berkeley National Laboratory"/>
            <person name="Hensen N."/>
            <person name="Bonometti L."/>
            <person name="Westerberg I."/>
            <person name="Brannstrom I.O."/>
            <person name="Guillou S."/>
            <person name="Cros-Aarteil S."/>
            <person name="Calhoun S."/>
            <person name="Haridas S."/>
            <person name="Kuo A."/>
            <person name="Mondo S."/>
            <person name="Pangilinan J."/>
            <person name="Riley R."/>
            <person name="LaButti K."/>
            <person name="Andreopoulos B."/>
            <person name="Lipzen A."/>
            <person name="Chen C."/>
            <person name="Yanf M."/>
            <person name="Daum C."/>
            <person name="Ng V."/>
            <person name="Clum A."/>
            <person name="Steindorff A."/>
            <person name="Ohm R."/>
            <person name="Martin F."/>
            <person name="Silar P."/>
            <person name="Natvig D."/>
            <person name="Lalanne C."/>
            <person name="Gautier V."/>
            <person name="Ament-velasquez S.L."/>
            <person name="Kruys A."/>
            <person name="Hutchinson M.I."/>
            <person name="Powell A.J."/>
            <person name="Barry K."/>
            <person name="Miller A.N."/>
            <person name="Grigoriev I.V."/>
            <person name="Debuchy R."/>
            <person name="Gladieux P."/>
            <person name="Thoren M.H."/>
            <person name="Johannesson H."/>
        </authorList>
    </citation>
    <scope>NUCLEOTIDE SEQUENCE</scope>
    <source>
        <strain evidence="2">SMH2392-1A</strain>
    </source>
</reference>
<evidence type="ECO:0000256" key="1">
    <source>
        <dbReference type="SAM" id="MobiDB-lite"/>
    </source>
</evidence>
<evidence type="ECO:0000313" key="3">
    <source>
        <dbReference type="Proteomes" id="UP001172101"/>
    </source>
</evidence>
<dbReference type="EMBL" id="JAUIRO010000006">
    <property type="protein sequence ID" value="KAK0710337.1"/>
    <property type="molecule type" value="Genomic_DNA"/>
</dbReference>
<gene>
    <name evidence="2" type="ORF">B0T26DRAFT_875168</name>
</gene>
<feature type="region of interest" description="Disordered" evidence="1">
    <location>
        <begin position="1"/>
        <end position="50"/>
    </location>
</feature>
<keyword evidence="3" id="KW-1185">Reference proteome</keyword>
<feature type="region of interest" description="Disordered" evidence="1">
    <location>
        <begin position="205"/>
        <end position="234"/>
    </location>
</feature>
<feature type="compositionally biased region" description="Low complexity" evidence="1">
    <location>
        <begin position="33"/>
        <end position="43"/>
    </location>
</feature>
<dbReference type="GeneID" id="85331329"/>
<feature type="compositionally biased region" description="Basic and acidic residues" evidence="1">
    <location>
        <begin position="207"/>
        <end position="222"/>
    </location>
</feature>
<evidence type="ECO:0000313" key="2">
    <source>
        <dbReference type="EMBL" id="KAK0710337.1"/>
    </source>
</evidence>
<dbReference type="Proteomes" id="UP001172101">
    <property type="component" value="Unassembled WGS sequence"/>
</dbReference>
<organism evidence="2 3">
    <name type="scientific">Lasiosphaeria miniovina</name>
    <dbReference type="NCBI Taxonomy" id="1954250"/>
    <lineage>
        <taxon>Eukaryota</taxon>
        <taxon>Fungi</taxon>
        <taxon>Dikarya</taxon>
        <taxon>Ascomycota</taxon>
        <taxon>Pezizomycotina</taxon>
        <taxon>Sordariomycetes</taxon>
        <taxon>Sordariomycetidae</taxon>
        <taxon>Sordariales</taxon>
        <taxon>Lasiosphaeriaceae</taxon>
        <taxon>Lasiosphaeria</taxon>
    </lineage>
</organism>
<sequence>MLTGSDGEASDIEDTGAGPSRSTAAAGSLPVAKTTSTPSKSPSLRLGSKRKRAALERITAAAVSADCRDRNTDAELTAKLATLAGQVGAIKRDFDALPIAPAQLKSGEPPLVVVTQKAVNDMLARMDDIHHGVEFALRELLGRIHGLESRVVDRDAQWEDLVAIKARLEDLPAHLGSLESRVNDRDTQLGSLARSVIAALGPPGMRRLREDGDVDMKNDVAKEGSPLSDAPDCV</sequence>
<name>A0AA40A6X1_9PEZI</name>
<proteinExistence type="predicted"/>
<protein>
    <submittedName>
        <fullName evidence="2">Uncharacterized protein</fullName>
    </submittedName>
</protein>
<comment type="caution">
    <text evidence="2">The sequence shown here is derived from an EMBL/GenBank/DDBJ whole genome shotgun (WGS) entry which is preliminary data.</text>
</comment>